<dbReference type="OrthoDB" id="8897581at2"/>
<dbReference type="InterPro" id="IPR036249">
    <property type="entry name" value="Thioredoxin-like_sf"/>
</dbReference>
<dbReference type="Proteomes" id="UP000243413">
    <property type="component" value="Chromosome I"/>
</dbReference>
<dbReference type="STRING" id="472181.SAMN05216271_2041"/>
<evidence type="ECO:0000259" key="1">
    <source>
        <dbReference type="Pfam" id="PF20029"/>
    </source>
</evidence>
<reference evidence="3" key="1">
    <citation type="submission" date="2016-10" db="EMBL/GenBank/DDBJ databases">
        <authorList>
            <person name="Varghese N."/>
            <person name="Submissions S."/>
        </authorList>
    </citation>
    <scope>NUCLEOTIDE SEQUENCE [LARGE SCALE GENOMIC DNA]</scope>
    <source>
        <strain evidence="3">JCM 14963</strain>
    </source>
</reference>
<gene>
    <name evidence="2" type="ORF">SAMN05216271_2041</name>
</gene>
<dbReference type="EMBL" id="LT629763">
    <property type="protein sequence ID" value="SDS49202.1"/>
    <property type="molecule type" value="Genomic_DNA"/>
</dbReference>
<dbReference type="AlphaFoldDB" id="A0A1H1SMK9"/>
<dbReference type="RefSeq" id="WP_092286285.1">
    <property type="nucleotide sequence ID" value="NZ_LT629763.1"/>
</dbReference>
<sequence>MRPWIRRVLTLLLLLVWLAGLVWAYWWFEARYIKSFERPAYFAGEAVAPPFAPGHVQVLHVWQSGCPCSAGHESYVDEMTQRFSAQGVQFARAGQRTTEGLTDGLKALPYWPIPEVWAGWPGAPSIAIWDAQGNLAYVGPYSDGAHCTTDSSFVEPVVQALLAGRKVSITRQDAVACLCDLDPDERSVDEPEHSPIPQP</sequence>
<dbReference type="InterPro" id="IPR045494">
    <property type="entry name" value="DUF6436"/>
</dbReference>
<feature type="domain" description="DUF6436" evidence="1">
    <location>
        <begin position="51"/>
        <end position="180"/>
    </location>
</feature>
<dbReference type="Pfam" id="PF20029">
    <property type="entry name" value="DUF6436"/>
    <property type="match status" value="1"/>
</dbReference>
<evidence type="ECO:0000313" key="2">
    <source>
        <dbReference type="EMBL" id="SDS49202.1"/>
    </source>
</evidence>
<organism evidence="2 3">
    <name type="scientific">Halopseudomonas sabulinigri</name>
    <dbReference type="NCBI Taxonomy" id="472181"/>
    <lineage>
        <taxon>Bacteria</taxon>
        <taxon>Pseudomonadati</taxon>
        <taxon>Pseudomonadota</taxon>
        <taxon>Gammaproteobacteria</taxon>
        <taxon>Pseudomonadales</taxon>
        <taxon>Pseudomonadaceae</taxon>
        <taxon>Halopseudomonas</taxon>
    </lineage>
</organism>
<accession>A0A1H1SMK9</accession>
<protein>
    <recommendedName>
        <fullName evidence="1">DUF6436 domain-containing protein</fullName>
    </recommendedName>
</protein>
<name>A0A1H1SMK9_9GAMM</name>
<dbReference type="SUPFAM" id="SSF52833">
    <property type="entry name" value="Thioredoxin-like"/>
    <property type="match status" value="1"/>
</dbReference>
<proteinExistence type="predicted"/>
<evidence type="ECO:0000313" key="3">
    <source>
        <dbReference type="Proteomes" id="UP000243413"/>
    </source>
</evidence>